<name>A0A1R0GPP8_9FUNG</name>
<organism evidence="1 2">
    <name type="scientific">Smittium mucronatum</name>
    <dbReference type="NCBI Taxonomy" id="133383"/>
    <lineage>
        <taxon>Eukaryota</taxon>
        <taxon>Fungi</taxon>
        <taxon>Fungi incertae sedis</taxon>
        <taxon>Zoopagomycota</taxon>
        <taxon>Kickxellomycotina</taxon>
        <taxon>Harpellomycetes</taxon>
        <taxon>Harpellales</taxon>
        <taxon>Legeriomycetaceae</taxon>
        <taxon>Smittium</taxon>
    </lineage>
</organism>
<accession>A0A1R0GPP8</accession>
<keyword evidence="2" id="KW-1185">Reference proteome</keyword>
<dbReference type="AlphaFoldDB" id="A0A1R0GPP8"/>
<protein>
    <submittedName>
        <fullName evidence="1">Uncharacterized protein</fullName>
    </submittedName>
</protein>
<comment type="caution">
    <text evidence="1">The sequence shown here is derived from an EMBL/GenBank/DDBJ whole genome shotgun (WGS) entry which is preliminary data.</text>
</comment>
<evidence type="ECO:0000313" key="1">
    <source>
        <dbReference type="EMBL" id="OLY78860.1"/>
    </source>
</evidence>
<reference evidence="1 2" key="1">
    <citation type="journal article" date="2016" name="Mol. Biol. Evol.">
        <title>Genome-Wide Survey of Gut Fungi (Harpellales) Reveals the First Horizontally Transferred Ubiquitin Gene from a Mosquito Host.</title>
        <authorList>
            <person name="Wang Y."/>
            <person name="White M.M."/>
            <person name="Kvist S."/>
            <person name="Moncalvo J.M."/>
        </authorList>
    </citation>
    <scope>NUCLEOTIDE SEQUENCE [LARGE SCALE GENOMIC DNA]</scope>
    <source>
        <strain evidence="1 2">ALG-7-W6</strain>
    </source>
</reference>
<dbReference type="EMBL" id="LSSL01005389">
    <property type="protein sequence ID" value="OLY78860.1"/>
    <property type="molecule type" value="Genomic_DNA"/>
</dbReference>
<feature type="non-terminal residue" evidence="1">
    <location>
        <position position="17"/>
    </location>
</feature>
<proteinExistence type="predicted"/>
<dbReference type="Proteomes" id="UP000187455">
    <property type="component" value="Unassembled WGS sequence"/>
</dbReference>
<sequence length="17" mass="1864">MPKVGSEISGLEFVLEE</sequence>
<evidence type="ECO:0000313" key="2">
    <source>
        <dbReference type="Proteomes" id="UP000187455"/>
    </source>
</evidence>
<gene>
    <name evidence="1" type="ORF">AYI68_g7081</name>
</gene>